<evidence type="ECO:0000256" key="6">
    <source>
        <dbReference type="ARBA" id="ARBA00047846"/>
    </source>
</evidence>
<dbReference type="InterPro" id="IPR003142">
    <property type="entry name" value="BPL_C"/>
</dbReference>
<dbReference type="RefSeq" id="WP_131004708.1">
    <property type="nucleotide sequence ID" value="NZ_JBHSZR010000002.1"/>
</dbReference>
<dbReference type="OrthoDB" id="9807064at2"/>
<dbReference type="SUPFAM" id="SSF55681">
    <property type="entry name" value="Class II aaRS and biotin synthetases"/>
    <property type="match status" value="1"/>
</dbReference>
<dbReference type="InterPro" id="IPR004143">
    <property type="entry name" value="BPL_LPL_catalytic"/>
</dbReference>
<dbReference type="Proteomes" id="UP000291613">
    <property type="component" value="Unassembled WGS sequence"/>
</dbReference>
<dbReference type="CDD" id="cd16442">
    <property type="entry name" value="BPL"/>
    <property type="match status" value="1"/>
</dbReference>
<dbReference type="EC" id="6.3.4.15" evidence="5"/>
<dbReference type="Gene3D" id="2.30.30.100">
    <property type="match status" value="1"/>
</dbReference>
<dbReference type="PANTHER" id="PTHR12835:SF5">
    <property type="entry name" value="BIOTIN--PROTEIN LIGASE"/>
    <property type="match status" value="1"/>
</dbReference>
<dbReference type="GO" id="GO:0005737">
    <property type="term" value="C:cytoplasm"/>
    <property type="evidence" value="ECO:0007669"/>
    <property type="project" value="TreeGrafter"/>
</dbReference>
<keyword evidence="1 8" id="KW-0436">Ligase</keyword>
<dbReference type="PROSITE" id="PS51733">
    <property type="entry name" value="BPL_LPL_CATALYTIC"/>
    <property type="match status" value="1"/>
</dbReference>
<evidence type="ECO:0000313" key="8">
    <source>
        <dbReference type="EMBL" id="TBN47041.1"/>
    </source>
</evidence>
<evidence type="ECO:0000259" key="7">
    <source>
        <dbReference type="PROSITE" id="PS51733"/>
    </source>
</evidence>
<sequence>MSFALGAVAVAAGHSLEAYDTIGSTNAEAMALAREGRGPAWVVARAQTEGRGRRGREWSTERGNLAASFATTVEASPATAATLGFVAGLSLETALRQVAPSLQARDARPELKWPNDVIVDGAKLAGILLEANALKDSRLAVVVGIGVNVVSAPEGLPYPATSLAARGDAVEAEALFVALADSFVGWLEVWDSGRGLPAVRKAWMARAAGLGAQVSVDFGGRTIRGRFESIDDSGRLVVRAATGIATAISAGDVYFGAAASAPAAQG</sequence>
<comment type="caution">
    <text evidence="8">The sequence shown here is derived from an EMBL/GenBank/DDBJ whole genome shotgun (WGS) entry which is preliminary data.</text>
</comment>
<organism evidence="8 9">
    <name type="scientific">Hansschlegelia quercus</name>
    <dbReference type="NCBI Taxonomy" id="2528245"/>
    <lineage>
        <taxon>Bacteria</taxon>
        <taxon>Pseudomonadati</taxon>
        <taxon>Pseudomonadota</taxon>
        <taxon>Alphaproteobacteria</taxon>
        <taxon>Hyphomicrobiales</taxon>
        <taxon>Methylopilaceae</taxon>
        <taxon>Hansschlegelia</taxon>
    </lineage>
</organism>
<dbReference type="InterPro" id="IPR008988">
    <property type="entry name" value="Transcriptional_repressor_C"/>
</dbReference>
<protein>
    <recommendedName>
        <fullName evidence="5">biotin--[biotin carboxyl-carrier protein] ligase</fullName>
        <ecNumber evidence="5">6.3.4.15</ecNumber>
    </recommendedName>
</protein>
<dbReference type="GO" id="GO:0005524">
    <property type="term" value="F:ATP binding"/>
    <property type="evidence" value="ECO:0007669"/>
    <property type="project" value="UniProtKB-KW"/>
</dbReference>
<keyword evidence="2" id="KW-0547">Nucleotide-binding</keyword>
<name>A0A4Q9G8U4_9HYPH</name>
<dbReference type="InterPro" id="IPR045864">
    <property type="entry name" value="aa-tRNA-synth_II/BPL/LPL"/>
</dbReference>
<evidence type="ECO:0000256" key="5">
    <source>
        <dbReference type="ARBA" id="ARBA00024227"/>
    </source>
</evidence>
<evidence type="ECO:0000256" key="1">
    <source>
        <dbReference type="ARBA" id="ARBA00022598"/>
    </source>
</evidence>
<dbReference type="PANTHER" id="PTHR12835">
    <property type="entry name" value="BIOTIN PROTEIN LIGASE"/>
    <property type="match status" value="1"/>
</dbReference>
<evidence type="ECO:0000313" key="9">
    <source>
        <dbReference type="Proteomes" id="UP000291613"/>
    </source>
</evidence>
<evidence type="ECO:0000256" key="3">
    <source>
        <dbReference type="ARBA" id="ARBA00022840"/>
    </source>
</evidence>
<dbReference type="Pfam" id="PF02237">
    <property type="entry name" value="BPL_C"/>
    <property type="match status" value="1"/>
</dbReference>
<comment type="catalytic activity">
    <reaction evidence="6">
        <text>biotin + L-lysyl-[protein] + ATP = N(6)-biotinyl-L-lysyl-[protein] + AMP + diphosphate + H(+)</text>
        <dbReference type="Rhea" id="RHEA:11756"/>
        <dbReference type="Rhea" id="RHEA-COMP:9752"/>
        <dbReference type="Rhea" id="RHEA-COMP:10505"/>
        <dbReference type="ChEBI" id="CHEBI:15378"/>
        <dbReference type="ChEBI" id="CHEBI:29969"/>
        <dbReference type="ChEBI" id="CHEBI:30616"/>
        <dbReference type="ChEBI" id="CHEBI:33019"/>
        <dbReference type="ChEBI" id="CHEBI:57586"/>
        <dbReference type="ChEBI" id="CHEBI:83144"/>
        <dbReference type="ChEBI" id="CHEBI:456215"/>
        <dbReference type="EC" id="6.3.4.15"/>
    </reaction>
</comment>
<proteinExistence type="predicted"/>
<dbReference type="GO" id="GO:0004077">
    <property type="term" value="F:biotin--[biotin carboxyl-carrier protein] ligase activity"/>
    <property type="evidence" value="ECO:0007669"/>
    <property type="project" value="UniProtKB-EC"/>
</dbReference>
<dbReference type="EMBL" id="SIUB01000012">
    <property type="protein sequence ID" value="TBN47041.1"/>
    <property type="molecule type" value="Genomic_DNA"/>
</dbReference>
<gene>
    <name evidence="8" type="ORF">EYR15_16675</name>
</gene>
<dbReference type="NCBIfam" id="TIGR00121">
    <property type="entry name" value="birA_ligase"/>
    <property type="match status" value="1"/>
</dbReference>
<dbReference type="SUPFAM" id="SSF50037">
    <property type="entry name" value="C-terminal domain of transcriptional repressors"/>
    <property type="match status" value="1"/>
</dbReference>
<dbReference type="AlphaFoldDB" id="A0A4Q9G8U4"/>
<dbReference type="Pfam" id="PF03099">
    <property type="entry name" value="BPL_LplA_LipB"/>
    <property type="match status" value="1"/>
</dbReference>
<reference evidence="8 9" key="1">
    <citation type="submission" date="2019-02" db="EMBL/GenBank/DDBJ databases">
        <title>Hansschlegelia quercus sp. nov., a novel methylotrophic bacterium from buds of oak (Quercus robur L.).</title>
        <authorList>
            <person name="Agafonova N.V."/>
            <person name="Kaparullina E.N."/>
            <person name="Grouzdev D.S."/>
            <person name="Doronina N.V."/>
        </authorList>
    </citation>
    <scope>NUCLEOTIDE SEQUENCE [LARGE SCALE GENOMIC DNA]</scope>
    <source>
        <strain evidence="8 9">Dub</strain>
    </source>
</reference>
<dbReference type="Gene3D" id="3.30.930.10">
    <property type="entry name" value="Bira Bifunctional Protein, Domain 2"/>
    <property type="match status" value="1"/>
</dbReference>
<keyword evidence="9" id="KW-1185">Reference proteome</keyword>
<evidence type="ECO:0000256" key="2">
    <source>
        <dbReference type="ARBA" id="ARBA00022741"/>
    </source>
</evidence>
<feature type="domain" description="BPL/LPL catalytic" evidence="7">
    <location>
        <begin position="1"/>
        <end position="191"/>
    </location>
</feature>
<accession>A0A4Q9G8U4</accession>
<keyword evidence="4" id="KW-0092">Biotin</keyword>
<dbReference type="InterPro" id="IPR004408">
    <property type="entry name" value="Biotin_CoA_COase_ligase"/>
</dbReference>
<keyword evidence="3" id="KW-0067">ATP-binding</keyword>
<evidence type="ECO:0000256" key="4">
    <source>
        <dbReference type="ARBA" id="ARBA00023267"/>
    </source>
</evidence>